<reference evidence="13 14" key="1">
    <citation type="submission" date="2021-03" db="EMBL/GenBank/DDBJ databases">
        <title>Complete Genome Sequences of Two Lysobacter Strains Isolated from Sea Water (Lysobacter caseinilyticus) and Soil (Lysobacter helvus) in South Korea.</title>
        <authorList>
            <person name="Watanabe Y."/>
            <person name="Arakawa K."/>
        </authorList>
    </citation>
    <scope>NUCLEOTIDE SEQUENCE [LARGE SCALE GENOMIC DNA]</scope>
    <source>
        <strain evidence="13 14">D10</strain>
    </source>
</reference>
<dbReference type="RefSeq" id="WP_213434245.1">
    <property type="nucleotide sequence ID" value="NZ_AP024546.1"/>
</dbReference>
<feature type="transmembrane region" description="Helical" evidence="11">
    <location>
        <begin position="6"/>
        <end position="24"/>
    </location>
</feature>
<comment type="catalytic activity">
    <reaction evidence="7">
        <text>UDP-N-acetyl-alpha-D-glucosamine = UDP-N-acetyl-alpha-D-mannosamine</text>
        <dbReference type="Rhea" id="RHEA:17213"/>
        <dbReference type="ChEBI" id="CHEBI:57705"/>
        <dbReference type="ChEBI" id="CHEBI:68623"/>
        <dbReference type="EC" id="5.1.3.14"/>
    </reaction>
</comment>
<keyword evidence="2" id="KW-0808">Transferase</keyword>
<accession>A0ABM7QFN9</accession>
<comment type="similarity">
    <text evidence="8 10">Belongs to the UDP-N-acetylglucosamine 2-epimerase family.</text>
</comment>
<dbReference type="EC" id="5.1.3.14" evidence="9"/>
<evidence type="ECO:0000256" key="4">
    <source>
        <dbReference type="ARBA" id="ARBA00022989"/>
    </source>
</evidence>
<name>A0ABM7QFN9_9GAMM</name>
<keyword evidence="14" id="KW-1185">Reference proteome</keyword>
<feature type="transmembrane region" description="Helical" evidence="11">
    <location>
        <begin position="318"/>
        <end position="342"/>
    </location>
</feature>
<evidence type="ECO:0000256" key="6">
    <source>
        <dbReference type="ARBA" id="ARBA00023235"/>
    </source>
</evidence>
<feature type="transmembrane region" description="Helical" evidence="11">
    <location>
        <begin position="158"/>
        <end position="177"/>
    </location>
</feature>
<dbReference type="InterPro" id="IPR029767">
    <property type="entry name" value="WecB-like"/>
</dbReference>
<evidence type="ECO:0000256" key="3">
    <source>
        <dbReference type="ARBA" id="ARBA00022692"/>
    </source>
</evidence>
<dbReference type="PANTHER" id="PTHR43174:SF2">
    <property type="entry name" value="UDP-N-ACETYLGLUCOSAMINE 2-EPIMERASE"/>
    <property type="match status" value="1"/>
</dbReference>
<evidence type="ECO:0000256" key="2">
    <source>
        <dbReference type="ARBA" id="ARBA00022679"/>
    </source>
</evidence>
<evidence type="ECO:0000256" key="9">
    <source>
        <dbReference type="ARBA" id="ARBA00038858"/>
    </source>
</evidence>
<feature type="transmembrane region" description="Helical" evidence="11">
    <location>
        <begin position="214"/>
        <end position="235"/>
    </location>
</feature>
<gene>
    <name evidence="13" type="ORF">LYSHEL_23410</name>
</gene>
<feature type="transmembrane region" description="Helical" evidence="11">
    <location>
        <begin position="71"/>
        <end position="89"/>
    </location>
</feature>
<dbReference type="PANTHER" id="PTHR43174">
    <property type="entry name" value="UDP-N-ACETYLGLUCOSAMINE 2-EPIMERASE"/>
    <property type="match status" value="1"/>
</dbReference>
<evidence type="ECO:0000313" key="14">
    <source>
        <dbReference type="Proteomes" id="UP000680514"/>
    </source>
</evidence>
<sequence length="778" mass="82387">MEEAKLVAASAIALAVTLFAIFSLRPMARRLGLVDKPGGRKAHKGRVPLIGGLCFFAGTVAGLLYLGYIDAFVASLLVPCALIVMTGLVDDLHDMSVKARLVIQCCTAWLVIGATGVYLDSAGHLLGDMELQIGLLGIPVTIIAVIGLVNAFNMMDGIDGLAAGMAMVTIGTILLFANGGFPVLGVLLLLQVLFAALVPYLCVNLGWPDGRKIFMGDAGSTLIGFLMAWSLIYLSHGKVGVLAPVDTLWCVAIPVMDTLGVMLRRMRAGNSPFKPDRQHLHHLLLDAGFNARMALAMITGAGLLIGGLGFVLRDAPESVSLATFGVLLFAYMTRLPNLIAALGSRLPKAHVREPHVVTHRTPAANVQTLTPVPSSSSTAHAPPNVLKALYVVAGASDAAQLAPIADAMSRDARFEARMCVAASCAEHPEQVLSLFDIAADVRINLAASSDIAQTTSAALGSIDRVLAEYRPDMVIVPAGAPTSVATALAASYLQIPIACIEAAGPASSRSAPEAARRVIDSLATLHFTATESQGRTLIADGVSAERVLVSGDPAARTLHTAVARLRDEEDLRRQQVQRFGFLREDAPLLLVLARDKLGERSEPLARALRRIALRRPDLDIVCLLPPSRNMDGIDGMLGAFANIHLVEPGEYLDFAYLADAAHLVLALSGDVAAEAAPLGTPVLVLNTAVDGPLTSEAPNIRRLDLHEQTISDVVLHLVSDRRAWDTLRTDERMQADVCDRIVEALAGLRPSIAPVVPLAPVADLPRYAAAGDRVREVS</sequence>
<evidence type="ECO:0000256" key="10">
    <source>
        <dbReference type="RuleBase" id="RU003513"/>
    </source>
</evidence>
<dbReference type="Pfam" id="PF02350">
    <property type="entry name" value="Epimerase_2"/>
    <property type="match status" value="1"/>
</dbReference>
<dbReference type="InterPro" id="IPR003331">
    <property type="entry name" value="UDP_GlcNAc_Epimerase_2_dom"/>
</dbReference>
<dbReference type="Pfam" id="PF00953">
    <property type="entry name" value="Glycos_transf_4"/>
    <property type="match status" value="1"/>
</dbReference>
<keyword evidence="6 10" id="KW-0413">Isomerase</keyword>
<feature type="transmembrane region" description="Helical" evidence="11">
    <location>
        <begin position="183"/>
        <end position="202"/>
    </location>
</feature>
<evidence type="ECO:0000313" key="13">
    <source>
        <dbReference type="EMBL" id="BCT96470.1"/>
    </source>
</evidence>
<dbReference type="Gene3D" id="3.40.50.2000">
    <property type="entry name" value="Glycogen Phosphorylase B"/>
    <property type="match status" value="2"/>
</dbReference>
<feature type="transmembrane region" description="Helical" evidence="11">
    <location>
        <begin position="131"/>
        <end position="151"/>
    </location>
</feature>
<feature type="domain" description="UDP-N-acetylglucosamine 2-epimerase" evidence="12">
    <location>
        <begin position="407"/>
        <end position="745"/>
    </location>
</feature>
<organism evidence="13 14">
    <name type="scientific">Lysobacter helvus</name>
    <dbReference type="NCBI Taxonomy" id="2675059"/>
    <lineage>
        <taxon>Bacteria</taxon>
        <taxon>Pseudomonadati</taxon>
        <taxon>Pseudomonadota</taxon>
        <taxon>Gammaproteobacteria</taxon>
        <taxon>Lysobacterales</taxon>
        <taxon>Lysobacteraceae</taxon>
        <taxon>Lysobacter</taxon>
    </lineage>
</organism>
<dbReference type="EMBL" id="AP024546">
    <property type="protein sequence ID" value="BCT96470.1"/>
    <property type="molecule type" value="Genomic_DNA"/>
</dbReference>
<evidence type="ECO:0000256" key="11">
    <source>
        <dbReference type="SAM" id="Phobius"/>
    </source>
</evidence>
<keyword evidence="3 11" id="KW-0812">Transmembrane</keyword>
<dbReference type="SUPFAM" id="SSF53756">
    <property type="entry name" value="UDP-Glycosyltransferase/glycogen phosphorylase"/>
    <property type="match status" value="1"/>
</dbReference>
<keyword evidence="5 11" id="KW-0472">Membrane</keyword>
<feature type="transmembrane region" description="Helical" evidence="11">
    <location>
        <begin position="45"/>
        <end position="65"/>
    </location>
</feature>
<evidence type="ECO:0000256" key="1">
    <source>
        <dbReference type="ARBA" id="ARBA00004141"/>
    </source>
</evidence>
<dbReference type="InterPro" id="IPR000715">
    <property type="entry name" value="Glycosyl_transferase_4"/>
</dbReference>
<keyword evidence="4 11" id="KW-1133">Transmembrane helix</keyword>
<comment type="subcellular location">
    <subcellularLocation>
        <location evidence="1">Membrane</location>
        <topology evidence="1">Multi-pass membrane protein</topology>
    </subcellularLocation>
</comment>
<dbReference type="Proteomes" id="UP000680514">
    <property type="component" value="Chromosome"/>
</dbReference>
<protein>
    <recommendedName>
        <fullName evidence="9">UDP-N-acetylglucosamine 2-epimerase (non-hydrolyzing)</fullName>
        <ecNumber evidence="9">5.1.3.14</ecNumber>
    </recommendedName>
</protein>
<evidence type="ECO:0000259" key="12">
    <source>
        <dbReference type="Pfam" id="PF02350"/>
    </source>
</evidence>
<feature type="transmembrane region" description="Helical" evidence="11">
    <location>
        <begin position="101"/>
        <end position="119"/>
    </location>
</feature>
<evidence type="ECO:0000256" key="7">
    <source>
        <dbReference type="ARBA" id="ARBA00036080"/>
    </source>
</evidence>
<evidence type="ECO:0000256" key="8">
    <source>
        <dbReference type="ARBA" id="ARBA00038209"/>
    </source>
</evidence>
<feature type="transmembrane region" description="Helical" evidence="11">
    <location>
        <begin position="283"/>
        <end position="312"/>
    </location>
</feature>
<evidence type="ECO:0000256" key="5">
    <source>
        <dbReference type="ARBA" id="ARBA00023136"/>
    </source>
</evidence>
<proteinExistence type="inferred from homology"/>
<dbReference type="CDD" id="cd06853">
    <property type="entry name" value="GT_WecA_like"/>
    <property type="match status" value="1"/>
</dbReference>